<dbReference type="PaxDb" id="3635-A0A1U8HV69"/>
<dbReference type="Proteomes" id="UP000818029">
    <property type="component" value="Chromosome A09"/>
</dbReference>
<protein>
    <submittedName>
        <fullName evidence="3">Uncharacterized protein</fullName>
    </submittedName>
</protein>
<feature type="region of interest" description="Disordered" evidence="1">
    <location>
        <begin position="1"/>
        <end position="28"/>
    </location>
</feature>
<organism evidence="2 3">
    <name type="scientific">Gossypium hirsutum</name>
    <name type="common">Upland cotton</name>
    <name type="synonym">Gossypium mexicanum</name>
    <dbReference type="NCBI Taxonomy" id="3635"/>
    <lineage>
        <taxon>Eukaryota</taxon>
        <taxon>Viridiplantae</taxon>
        <taxon>Streptophyta</taxon>
        <taxon>Embryophyta</taxon>
        <taxon>Tracheophyta</taxon>
        <taxon>Spermatophyta</taxon>
        <taxon>Magnoliopsida</taxon>
        <taxon>eudicotyledons</taxon>
        <taxon>Gunneridae</taxon>
        <taxon>Pentapetalae</taxon>
        <taxon>rosids</taxon>
        <taxon>malvids</taxon>
        <taxon>Malvales</taxon>
        <taxon>Malvaceae</taxon>
        <taxon>Malvoideae</taxon>
        <taxon>Gossypium</taxon>
    </lineage>
</organism>
<evidence type="ECO:0000313" key="3">
    <source>
        <dbReference type="RefSeq" id="XP_016669906.1"/>
    </source>
</evidence>
<keyword evidence="2" id="KW-1185">Reference proteome</keyword>
<evidence type="ECO:0000313" key="2">
    <source>
        <dbReference type="Proteomes" id="UP000818029"/>
    </source>
</evidence>
<dbReference type="PANTHER" id="PTHR15503:SF45">
    <property type="entry name" value="RNA-DIRECTED DNA POLYMERASE HOMOLOG"/>
    <property type="match status" value="1"/>
</dbReference>
<dbReference type="Gene3D" id="2.40.70.10">
    <property type="entry name" value="Acid Proteases"/>
    <property type="match status" value="1"/>
</dbReference>
<feature type="region of interest" description="Disordered" evidence="1">
    <location>
        <begin position="226"/>
        <end position="250"/>
    </location>
</feature>
<accession>A0A1U8HV69</accession>
<dbReference type="AlphaFoldDB" id="A0A1U8HV69"/>
<dbReference type="RefSeq" id="XP_016669906.1">
    <property type="nucleotide sequence ID" value="XM_016814417.1"/>
</dbReference>
<feature type="compositionally biased region" description="Basic and acidic residues" evidence="1">
    <location>
        <begin position="140"/>
        <end position="155"/>
    </location>
</feature>
<dbReference type="CDD" id="cd00303">
    <property type="entry name" value="retropepsin_like"/>
    <property type="match status" value="1"/>
</dbReference>
<evidence type="ECO:0000256" key="1">
    <source>
        <dbReference type="SAM" id="MobiDB-lite"/>
    </source>
</evidence>
<dbReference type="InterPro" id="IPR032567">
    <property type="entry name" value="RTL1-rel"/>
</dbReference>
<gene>
    <name evidence="3" type="primary">LOC107889868</name>
</gene>
<reference evidence="2" key="1">
    <citation type="journal article" date="2020" name="Nat. Genet.">
        <title>Genomic diversifications of five Gossypium allopolyploid species and their impact on cotton improvement.</title>
        <authorList>
            <person name="Chen Z.J."/>
            <person name="Sreedasyam A."/>
            <person name="Ando A."/>
            <person name="Song Q."/>
            <person name="De Santiago L.M."/>
            <person name="Hulse-Kemp A.M."/>
            <person name="Ding M."/>
            <person name="Ye W."/>
            <person name="Kirkbride R.C."/>
            <person name="Jenkins J."/>
            <person name="Plott C."/>
            <person name="Lovell J."/>
            <person name="Lin Y.M."/>
            <person name="Vaughn R."/>
            <person name="Liu B."/>
            <person name="Simpson S."/>
            <person name="Scheffler B.E."/>
            <person name="Wen L."/>
            <person name="Saski C.A."/>
            <person name="Grover C.E."/>
            <person name="Hu G."/>
            <person name="Conover J.L."/>
            <person name="Carlson J.W."/>
            <person name="Shu S."/>
            <person name="Boston L.B."/>
            <person name="Williams M."/>
            <person name="Peterson D.G."/>
            <person name="McGee K."/>
            <person name="Jones D.C."/>
            <person name="Wendel J.F."/>
            <person name="Stelly D.M."/>
            <person name="Grimwood J."/>
            <person name="Schmutz J."/>
        </authorList>
    </citation>
    <scope>NUCLEOTIDE SEQUENCE [LARGE SCALE GENOMIC DNA]</scope>
    <source>
        <strain evidence="2">cv. TM-1</strain>
    </source>
</reference>
<sequence length="490" mass="54568">MSARGIRGQGTRGRGRGRREARAELSSLGSIPNLDTSKMLVLTATKAGSQDCMAGDNALSQAMLRILERVVEPNTRSGSRGSATERLKSNGAELFRGVIEVASNVAEDNLRVLIALQKEHDFSALVEKAKIVEEVKGAERQNYDRERDKNKRDSKPSSSAQRPKKNAKVDGSVGVRPPVTVTRLQLCTDCGRRHQDECWRITRACLRCGSLEHRIRECPLRADQRQPLNTGTTQPYRVVQQPPRGVGRPEMAEARQPTLVYAAYFRENGDTLEVITGTFFILDAPYITLINIRSTNSYIASNISGNLKILVESTTSEVTVLNPLGHSVRVSKLYRDVPLEVQRAIFLADLIVLPFRVFDLILGMDWLVKHRVSLDCATKRVVLRTEEVVIIGERWNYLSNVISALVAKKMIRKGCEVFLAYVNVSNSGDSTVKDIKVVKDFLDVFSEEILGLPPNRELEFGIELLPGTALMSIAPYRMAPKELVELKAQI</sequence>
<feature type="compositionally biased region" description="Polar residues" evidence="1">
    <location>
        <begin position="226"/>
        <end position="235"/>
    </location>
</feature>
<proteinExistence type="predicted"/>
<name>A0A1U8HV69_GOSHI</name>
<feature type="region of interest" description="Disordered" evidence="1">
    <location>
        <begin position="140"/>
        <end position="175"/>
    </location>
</feature>
<dbReference type="GeneID" id="107889868"/>
<dbReference type="KEGG" id="ghi:107889868"/>
<reference evidence="3" key="2">
    <citation type="submission" date="2025-08" db="UniProtKB">
        <authorList>
            <consortium name="RefSeq"/>
        </authorList>
    </citation>
    <scope>IDENTIFICATION</scope>
</reference>
<dbReference type="InterPro" id="IPR021109">
    <property type="entry name" value="Peptidase_aspartic_dom_sf"/>
</dbReference>
<dbReference type="PANTHER" id="PTHR15503">
    <property type="entry name" value="LDOC1 RELATED"/>
    <property type="match status" value="1"/>
</dbReference>
<dbReference type="Pfam" id="PF08284">
    <property type="entry name" value="RVP_2"/>
    <property type="match status" value="1"/>
</dbReference>